<feature type="region of interest" description="Disordered" evidence="1">
    <location>
        <begin position="37"/>
        <end position="67"/>
    </location>
</feature>
<organism evidence="2 3">
    <name type="scientific">Modestobacter italicus (strain DSM 44449 / CECT 9708 / BC 501)</name>
    <dbReference type="NCBI Taxonomy" id="2732864"/>
    <lineage>
        <taxon>Bacteria</taxon>
        <taxon>Bacillati</taxon>
        <taxon>Actinomycetota</taxon>
        <taxon>Actinomycetes</taxon>
        <taxon>Geodermatophilales</taxon>
        <taxon>Geodermatophilaceae</taxon>
        <taxon>Modestobacter</taxon>
    </lineage>
</organism>
<gene>
    <name evidence="2" type="ordered locus">MODMU_3713</name>
</gene>
<protein>
    <submittedName>
        <fullName evidence="2">Uncharacterized protein</fullName>
    </submittedName>
</protein>
<dbReference type="HOGENOM" id="CLU_2807718_0_0_11"/>
<name>I4F0G0_MODI5</name>
<keyword evidence="3" id="KW-1185">Reference proteome</keyword>
<sequence length="67" mass="7259">MSSAVPSRLVIHPDFWLHLWLQFDPISGSFAVVRRIGKPPAHQPFPDSGGHRGTSSARPGSAGDGRR</sequence>
<proteinExistence type="predicted"/>
<dbReference type="KEGG" id="mmar:MODMU_3713"/>
<evidence type="ECO:0000313" key="3">
    <source>
        <dbReference type="Proteomes" id="UP000006461"/>
    </source>
</evidence>
<evidence type="ECO:0000313" key="2">
    <source>
        <dbReference type="EMBL" id="CCH89123.1"/>
    </source>
</evidence>
<dbReference type="EMBL" id="FO203431">
    <property type="protein sequence ID" value="CCH89123.1"/>
    <property type="molecule type" value="Genomic_DNA"/>
</dbReference>
<dbReference type="Proteomes" id="UP000006461">
    <property type="component" value="Chromosome"/>
</dbReference>
<accession>I4F0G0</accession>
<reference evidence="2 3" key="1">
    <citation type="journal article" date="2012" name="J. Bacteriol.">
        <title>Genome Sequence of Radiation-Resistant Modestobacter marinus Strain BC501, a Representative Actinobacterium That Thrives on Calcareous Stone Surfaces.</title>
        <authorList>
            <person name="Normand P."/>
            <person name="Gury J."/>
            <person name="Pujic P."/>
            <person name="Chouaia B."/>
            <person name="Crotti E."/>
            <person name="Brusetti L."/>
            <person name="Daffonchio D."/>
            <person name="Vacherie B."/>
            <person name="Barbe V."/>
            <person name="Medigue C."/>
            <person name="Calteau A."/>
            <person name="Ghodhbane-Gtari F."/>
            <person name="Essoussi I."/>
            <person name="Nouioui I."/>
            <person name="Abbassi-Ghozzi I."/>
            <person name="Gtari M."/>
        </authorList>
    </citation>
    <scope>NUCLEOTIDE SEQUENCE [LARGE SCALE GENOMIC DNA]</scope>
    <source>
        <strain evidence="3">BC 501</strain>
    </source>
</reference>
<dbReference type="AlphaFoldDB" id="I4F0G0"/>
<evidence type="ECO:0000256" key="1">
    <source>
        <dbReference type="SAM" id="MobiDB-lite"/>
    </source>
</evidence>